<dbReference type="GO" id="GO:0006627">
    <property type="term" value="P:protein processing involved in protein targeting to mitochondrion"/>
    <property type="evidence" value="ECO:0007669"/>
    <property type="project" value="InterPro"/>
</dbReference>
<keyword evidence="10" id="KW-0472">Membrane</keyword>
<dbReference type="PRINTS" id="PR00727">
    <property type="entry name" value="LEADERPTASE"/>
</dbReference>
<evidence type="ECO:0000256" key="1">
    <source>
        <dbReference type="ARBA" id="ARBA00004434"/>
    </source>
</evidence>
<dbReference type="SUPFAM" id="SSF51306">
    <property type="entry name" value="LexA/Signal peptidase"/>
    <property type="match status" value="1"/>
</dbReference>
<evidence type="ECO:0000256" key="3">
    <source>
        <dbReference type="ARBA" id="ARBA00013650"/>
    </source>
</evidence>
<keyword evidence="9" id="KW-0496">Mitochondrion</keyword>
<feature type="domain" description="Peptidase S26" evidence="12">
    <location>
        <begin position="24"/>
        <end position="98"/>
    </location>
</feature>
<dbReference type="PROSITE" id="PS00761">
    <property type="entry name" value="SPASE_I_3"/>
    <property type="match status" value="1"/>
</dbReference>
<comment type="similarity">
    <text evidence="2">Belongs to the peptidase S26 family. IMP2 subfamily.</text>
</comment>
<keyword evidence="14" id="KW-1185">Reference proteome</keyword>
<dbReference type="Gene3D" id="2.10.109.10">
    <property type="entry name" value="Umud Fragment, subunit A"/>
    <property type="match status" value="1"/>
</dbReference>
<protein>
    <recommendedName>
        <fullName evidence="3">Mitochondrial inner membrane protease subunit 2</fullName>
    </recommendedName>
</protein>
<feature type="domain" description="Peptidase S26" evidence="12">
    <location>
        <begin position="105"/>
        <end position="146"/>
    </location>
</feature>
<feature type="active site" evidence="11">
    <location>
        <position position="36"/>
    </location>
</feature>
<name>A0A642UJR7_9ASCO</name>
<comment type="caution">
    <text evidence="13">The sequence shown here is derived from an EMBL/GenBank/DDBJ whole genome shotgun (WGS) entry which is preliminary data.</text>
</comment>
<dbReference type="GO" id="GO:0006465">
    <property type="term" value="P:signal peptide processing"/>
    <property type="evidence" value="ECO:0007669"/>
    <property type="project" value="InterPro"/>
</dbReference>
<dbReference type="Proteomes" id="UP000761534">
    <property type="component" value="Unassembled WGS sequence"/>
</dbReference>
<keyword evidence="6" id="KW-0999">Mitochondrion inner membrane</keyword>
<dbReference type="InterPro" id="IPR037730">
    <property type="entry name" value="IMP2"/>
</dbReference>
<keyword evidence="4" id="KW-0645">Protease</keyword>
<organism evidence="13 14">
    <name type="scientific">Trichomonascus ciferrii</name>
    <dbReference type="NCBI Taxonomy" id="44093"/>
    <lineage>
        <taxon>Eukaryota</taxon>
        <taxon>Fungi</taxon>
        <taxon>Dikarya</taxon>
        <taxon>Ascomycota</taxon>
        <taxon>Saccharomycotina</taxon>
        <taxon>Dipodascomycetes</taxon>
        <taxon>Dipodascales</taxon>
        <taxon>Trichomonascaceae</taxon>
        <taxon>Trichomonascus</taxon>
        <taxon>Trichomonascus ciferrii complex</taxon>
    </lineage>
</organism>
<evidence type="ECO:0000259" key="12">
    <source>
        <dbReference type="Pfam" id="PF10502"/>
    </source>
</evidence>
<evidence type="ECO:0000256" key="2">
    <source>
        <dbReference type="ARBA" id="ARBA00007066"/>
    </source>
</evidence>
<feature type="active site" evidence="11">
    <location>
        <position position="86"/>
    </location>
</feature>
<dbReference type="InterPro" id="IPR036286">
    <property type="entry name" value="LexA/Signal_pep-like_sf"/>
</dbReference>
<dbReference type="InterPro" id="IPR000223">
    <property type="entry name" value="Pept_S26A_signal_pept_1"/>
</dbReference>
<dbReference type="CDD" id="cd06530">
    <property type="entry name" value="S26_SPase_I"/>
    <property type="match status" value="1"/>
</dbReference>
<evidence type="ECO:0000256" key="8">
    <source>
        <dbReference type="ARBA" id="ARBA00022989"/>
    </source>
</evidence>
<dbReference type="PANTHER" id="PTHR46041">
    <property type="entry name" value="MITOCHONDRIAL INNER MEMBRANE PROTEASE SUBUNIT 2"/>
    <property type="match status" value="1"/>
</dbReference>
<dbReference type="FunFam" id="2.10.109.10:FF:000005">
    <property type="entry name" value="Mitochondrial inner membrane protease subunit"/>
    <property type="match status" value="1"/>
</dbReference>
<dbReference type="VEuPathDB" id="FungiDB:TRICI_006231"/>
<comment type="subcellular location">
    <subcellularLocation>
        <location evidence="1">Mitochondrion inner membrane</location>
        <topology evidence="1">Single-pass membrane protein</topology>
    </subcellularLocation>
</comment>
<keyword evidence="5" id="KW-0812">Transmembrane</keyword>
<dbReference type="GO" id="GO:0004252">
    <property type="term" value="F:serine-type endopeptidase activity"/>
    <property type="evidence" value="ECO:0007669"/>
    <property type="project" value="InterPro"/>
</dbReference>
<dbReference type="PANTHER" id="PTHR46041:SF2">
    <property type="entry name" value="MITOCHONDRIAL INNER MEMBRANE PROTEASE SUBUNIT 2"/>
    <property type="match status" value="1"/>
</dbReference>
<dbReference type="EMBL" id="SWFS01000505">
    <property type="protein sequence ID" value="KAA8900269.1"/>
    <property type="molecule type" value="Genomic_DNA"/>
</dbReference>
<dbReference type="InterPro" id="IPR019533">
    <property type="entry name" value="Peptidase_S26"/>
</dbReference>
<evidence type="ECO:0000256" key="7">
    <source>
        <dbReference type="ARBA" id="ARBA00022801"/>
    </source>
</evidence>
<evidence type="ECO:0000256" key="6">
    <source>
        <dbReference type="ARBA" id="ARBA00022792"/>
    </source>
</evidence>
<accession>A0A642UJR7</accession>
<evidence type="ECO:0000256" key="11">
    <source>
        <dbReference type="PIRSR" id="PIRSR600223-1"/>
    </source>
</evidence>
<gene>
    <name evidence="13" type="ORF">TRICI_006231</name>
</gene>
<dbReference type="OrthoDB" id="9996127at2759"/>
<evidence type="ECO:0000256" key="10">
    <source>
        <dbReference type="ARBA" id="ARBA00023136"/>
    </source>
</evidence>
<keyword evidence="7" id="KW-0378">Hydrolase</keyword>
<evidence type="ECO:0000313" key="14">
    <source>
        <dbReference type="Proteomes" id="UP000761534"/>
    </source>
</evidence>
<evidence type="ECO:0000256" key="4">
    <source>
        <dbReference type="ARBA" id="ARBA00022670"/>
    </source>
</evidence>
<dbReference type="AlphaFoldDB" id="A0A642UJR7"/>
<proteinExistence type="inferred from homology"/>
<evidence type="ECO:0000256" key="5">
    <source>
        <dbReference type="ARBA" id="ARBA00022692"/>
    </source>
</evidence>
<evidence type="ECO:0000256" key="9">
    <source>
        <dbReference type="ARBA" id="ARBA00023128"/>
    </source>
</evidence>
<dbReference type="InterPro" id="IPR019758">
    <property type="entry name" value="Pept_S26A_signal_pept_1_CS"/>
</dbReference>
<reference evidence="13" key="1">
    <citation type="journal article" date="2019" name="G3 (Bethesda)">
        <title>Genome Assemblies of Two Rare Opportunistic Yeast Pathogens: Diutina rugosa (syn. Candida rugosa) and Trichomonascus ciferrii (syn. Candida ciferrii).</title>
        <authorList>
            <person name="Mixao V."/>
            <person name="Saus E."/>
            <person name="Hansen A.P."/>
            <person name="Lass-Florl C."/>
            <person name="Gabaldon T."/>
        </authorList>
    </citation>
    <scope>NUCLEOTIDE SEQUENCE</scope>
    <source>
        <strain evidence="13">CBS 4856</strain>
    </source>
</reference>
<sequence>MYRHALKVGLGMASWVPVVMTFNQTVGYISWIDGGSMKPALNPDTSRGWRDLVFLLKFGQRNPGALSIGDIVMLRSPTEPEKVLVKRIVGTAGDEILTRGSYPKKTCRVPTNHVWVEGDNASQSVDSNTFGPVSICLVLGKATTILFPPSRIGPIPSAGGREARLSN</sequence>
<dbReference type="Pfam" id="PF10502">
    <property type="entry name" value="Peptidase_S26"/>
    <property type="match status" value="2"/>
</dbReference>
<evidence type="ECO:0000313" key="13">
    <source>
        <dbReference type="EMBL" id="KAA8900269.1"/>
    </source>
</evidence>
<keyword evidence="8" id="KW-1133">Transmembrane helix</keyword>
<dbReference type="GO" id="GO:0042720">
    <property type="term" value="C:mitochondrial inner membrane peptidase complex"/>
    <property type="evidence" value="ECO:0007669"/>
    <property type="project" value="InterPro"/>
</dbReference>